<dbReference type="PANTHER" id="PTHR36978">
    <property type="entry name" value="P-LOOP CONTAINING NUCLEOTIDE TRIPHOSPHATE HYDROLASE"/>
    <property type="match status" value="1"/>
</dbReference>
<keyword evidence="2" id="KW-1185">Reference proteome</keyword>
<organism evidence="1 2">
    <name type="scientific">Albidovulum inexpectatum</name>
    <dbReference type="NCBI Taxonomy" id="196587"/>
    <lineage>
        <taxon>Bacteria</taxon>
        <taxon>Pseudomonadati</taxon>
        <taxon>Pseudomonadota</taxon>
        <taxon>Alphaproteobacteria</taxon>
        <taxon>Rhodobacterales</taxon>
        <taxon>Paracoccaceae</taxon>
        <taxon>Albidovulum</taxon>
    </lineage>
</organism>
<dbReference type="AlphaFoldDB" id="A0A2S5JGT4"/>
<dbReference type="Pfam" id="PF17784">
    <property type="entry name" value="Sulfotransfer_4"/>
    <property type="match status" value="1"/>
</dbReference>
<reference evidence="1 2" key="1">
    <citation type="submission" date="2018-01" db="EMBL/GenBank/DDBJ databases">
        <title>Genomic Encyclopedia of Archaeal and Bacterial Type Strains, Phase II (KMG-II): from individual species to whole genera.</title>
        <authorList>
            <person name="Goeker M."/>
        </authorList>
    </citation>
    <scope>NUCLEOTIDE SEQUENCE [LARGE SCALE GENOMIC DNA]</scope>
    <source>
        <strain evidence="1 2">DSM 12048</strain>
    </source>
</reference>
<comment type="caution">
    <text evidence="1">The sequence shown here is derived from an EMBL/GenBank/DDBJ whole genome shotgun (WGS) entry which is preliminary data.</text>
</comment>
<evidence type="ECO:0008006" key="3">
    <source>
        <dbReference type="Google" id="ProtNLM"/>
    </source>
</evidence>
<protein>
    <recommendedName>
        <fullName evidence="3">Sulfotransferase family protein</fullName>
    </recommendedName>
</protein>
<dbReference type="EMBL" id="PRDS01000004">
    <property type="protein sequence ID" value="PPB80714.1"/>
    <property type="molecule type" value="Genomic_DNA"/>
</dbReference>
<dbReference type="Gene3D" id="3.40.50.300">
    <property type="entry name" value="P-loop containing nucleotide triphosphate hydrolases"/>
    <property type="match status" value="1"/>
</dbReference>
<proteinExistence type="predicted"/>
<gene>
    <name evidence="1" type="ORF">LV82_01446</name>
</gene>
<evidence type="ECO:0000313" key="1">
    <source>
        <dbReference type="EMBL" id="PPB80714.1"/>
    </source>
</evidence>
<dbReference type="Proteomes" id="UP000239736">
    <property type="component" value="Unassembled WGS sequence"/>
</dbReference>
<dbReference type="OrthoDB" id="7976614at2"/>
<sequence length="233" mass="27268">MTDRPDQTDPRHGNLPRVVAIGFNKCGTRSLAQLFRAAGHRVIHHKIRDRWPIPRRIGKVMRDNLAAGRPVFHSAEDYTFYCDLIYNDGRSTWDGARAFREILRDYPDTILLLNLRDREQWIASRLKHGHGEFARREMAARGLSDIETLKDQWRAEWDSHIAEVRAFMADKPDNYIEFDLDRDSARDLAARLPAYRLDPAAFHDIGRSRGRRMGPLMRLAKKLNAHLRPRFFR</sequence>
<evidence type="ECO:0000313" key="2">
    <source>
        <dbReference type="Proteomes" id="UP000239736"/>
    </source>
</evidence>
<dbReference type="InterPro" id="IPR027417">
    <property type="entry name" value="P-loop_NTPase"/>
</dbReference>
<accession>A0A2S5JGT4</accession>
<name>A0A2S5JGT4_9RHOB</name>
<dbReference type="PANTHER" id="PTHR36978:SF4">
    <property type="entry name" value="P-LOOP CONTAINING NUCLEOSIDE TRIPHOSPHATE HYDROLASE PROTEIN"/>
    <property type="match status" value="1"/>
</dbReference>
<dbReference type="SUPFAM" id="SSF52540">
    <property type="entry name" value="P-loop containing nucleoside triphosphate hydrolases"/>
    <property type="match status" value="1"/>
</dbReference>
<dbReference type="InterPro" id="IPR040632">
    <property type="entry name" value="Sulfotransfer_4"/>
</dbReference>
<dbReference type="RefSeq" id="WP_146065138.1">
    <property type="nucleotide sequence ID" value="NZ_PRDS01000004.1"/>
</dbReference>